<dbReference type="AlphaFoldDB" id="A0A3P7QXG4"/>
<dbReference type="Proteomes" id="UP000281553">
    <property type="component" value="Unassembled WGS sequence"/>
</dbReference>
<proteinExistence type="predicted"/>
<reference evidence="1 2" key="1">
    <citation type="submission" date="2018-11" db="EMBL/GenBank/DDBJ databases">
        <authorList>
            <consortium name="Pathogen Informatics"/>
        </authorList>
    </citation>
    <scope>NUCLEOTIDE SEQUENCE [LARGE SCALE GENOMIC DNA]</scope>
</reference>
<feature type="non-terminal residue" evidence="1">
    <location>
        <position position="1"/>
    </location>
</feature>
<accession>A0A3P7QXG4</accession>
<evidence type="ECO:0000313" key="2">
    <source>
        <dbReference type="Proteomes" id="UP000281553"/>
    </source>
</evidence>
<organism evidence="1 2">
    <name type="scientific">Dibothriocephalus latus</name>
    <name type="common">Fish tapeworm</name>
    <name type="synonym">Diphyllobothrium latum</name>
    <dbReference type="NCBI Taxonomy" id="60516"/>
    <lineage>
        <taxon>Eukaryota</taxon>
        <taxon>Metazoa</taxon>
        <taxon>Spiralia</taxon>
        <taxon>Lophotrochozoa</taxon>
        <taxon>Platyhelminthes</taxon>
        <taxon>Cestoda</taxon>
        <taxon>Eucestoda</taxon>
        <taxon>Diphyllobothriidea</taxon>
        <taxon>Diphyllobothriidae</taxon>
        <taxon>Dibothriocephalus</taxon>
    </lineage>
</organism>
<keyword evidence="2" id="KW-1185">Reference proteome</keyword>
<name>A0A3P7QXG4_DIBLA</name>
<protein>
    <submittedName>
        <fullName evidence="1">Uncharacterized protein</fullName>
    </submittedName>
</protein>
<sequence>IAAQYDGIDLSSKKQYINEVIKEVSSCSYFIWQHTHLFLPCLIHSRHTIIVVPRT</sequence>
<gene>
    <name evidence="1" type="ORF">DILT_LOCUS17068</name>
</gene>
<evidence type="ECO:0000313" key="1">
    <source>
        <dbReference type="EMBL" id="VDN36572.1"/>
    </source>
</evidence>
<dbReference type="EMBL" id="UYRU01089108">
    <property type="protein sequence ID" value="VDN36572.1"/>
    <property type="molecule type" value="Genomic_DNA"/>
</dbReference>